<accession>A0A1R3V999</accession>
<dbReference type="EMBL" id="FTPD01000022">
    <property type="protein sequence ID" value="SIT56458.1"/>
    <property type="molecule type" value="Genomic_DNA"/>
</dbReference>
<gene>
    <name evidence="2" type="ORF">BQ8794_290068</name>
</gene>
<evidence type="ECO:0000313" key="2">
    <source>
        <dbReference type="EMBL" id="SIT56458.1"/>
    </source>
</evidence>
<dbReference type="AlphaFoldDB" id="A0A1R3V999"/>
<evidence type="ECO:0000259" key="1">
    <source>
        <dbReference type="Pfam" id="PF09361"/>
    </source>
</evidence>
<reference evidence="3" key="1">
    <citation type="submission" date="2017-01" db="EMBL/GenBank/DDBJ databases">
        <authorList>
            <person name="Brunel B."/>
        </authorList>
    </citation>
    <scope>NUCLEOTIDE SEQUENCE [LARGE SCALE GENOMIC DNA]</scope>
</reference>
<sequence>MNETAFLEAAATAKDGKLSRTKTADTIEFPSFDASKATDQIRAFAEKGVEQSKEAYAKLKTGAEETQKALESTFETAKTVSSDLSLKTIAALRANTEAGLSHFEALIGAKSLSEVVELQTAFLRKQVEMTVEQAKDFQTVASKAAEDVSKPIKTAFEKAMKEVKAA</sequence>
<dbReference type="STRING" id="1631249.BQ8794_290068"/>
<dbReference type="NCBIfam" id="TIGR01985">
    <property type="entry name" value="phasin_2"/>
    <property type="match status" value="1"/>
</dbReference>
<name>A0A1R3V999_9HYPH</name>
<proteinExistence type="predicted"/>
<organism evidence="2 3">
    <name type="scientific">Mesorhizobium prunaredense</name>
    <dbReference type="NCBI Taxonomy" id="1631249"/>
    <lineage>
        <taxon>Bacteria</taxon>
        <taxon>Pseudomonadati</taxon>
        <taxon>Pseudomonadota</taxon>
        <taxon>Alphaproteobacteria</taxon>
        <taxon>Hyphomicrobiales</taxon>
        <taxon>Phyllobacteriaceae</taxon>
        <taxon>Mesorhizobium</taxon>
    </lineage>
</organism>
<dbReference type="InterPro" id="IPR018968">
    <property type="entry name" value="Phasin"/>
</dbReference>
<dbReference type="Pfam" id="PF09361">
    <property type="entry name" value="Phasin_2"/>
    <property type="match status" value="1"/>
</dbReference>
<evidence type="ECO:0000313" key="3">
    <source>
        <dbReference type="Proteomes" id="UP000188388"/>
    </source>
</evidence>
<dbReference type="Proteomes" id="UP000188388">
    <property type="component" value="Unassembled WGS sequence"/>
</dbReference>
<dbReference type="InterPro" id="IPR010234">
    <property type="entry name" value="Phasin_subfam-2"/>
</dbReference>
<keyword evidence="3" id="KW-1185">Reference proteome</keyword>
<feature type="domain" description="Phasin" evidence="1">
    <location>
        <begin position="63"/>
        <end position="154"/>
    </location>
</feature>
<protein>
    <submittedName>
        <fullName evidence="2">Phasin</fullName>
    </submittedName>
</protein>